<reference evidence="1 2" key="1">
    <citation type="journal article" date="2016" name="Genome Biol. Evol.">
        <title>Comparative Genomic Analyses of the Moraxella catarrhalis Serosensitive and Seroresistant Lineages Demonstrate Their Independent Evolution.</title>
        <authorList>
            <person name="Earl J.P."/>
            <person name="de Vries S.P."/>
            <person name="Ahmed A."/>
            <person name="Powell E."/>
            <person name="Schultz M.P."/>
            <person name="Hermans P.W."/>
            <person name="Hill D.J."/>
            <person name="Zhou Z."/>
            <person name="Constantinidou C.I."/>
            <person name="Hu F.Z."/>
            <person name="Bootsma H.J."/>
            <person name="Ehrlich G.D."/>
        </authorList>
    </citation>
    <scope>NUCLEOTIDE SEQUENCE [LARGE SCALE GENOMIC DNA]</scope>
    <source>
        <strain evidence="1 2">F23</strain>
    </source>
</reference>
<dbReference type="AlphaFoldDB" id="A0A198X105"/>
<evidence type="ECO:0000313" key="2">
    <source>
        <dbReference type="Proteomes" id="UP000078295"/>
    </source>
</evidence>
<sequence length="48" mass="5847">MTKIKNKNSNDNDYQLAYYERFGYKLQSFSKIYFTKISCRLMIQKVIL</sequence>
<evidence type="ECO:0000313" key="1">
    <source>
        <dbReference type="EMBL" id="OAV26335.1"/>
    </source>
</evidence>
<dbReference type="Proteomes" id="UP000078295">
    <property type="component" value="Unassembled WGS sequence"/>
</dbReference>
<comment type="caution">
    <text evidence="1">The sequence shown here is derived from an EMBL/GenBank/DDBJ whole genome shotgun (WGS) entry which is preliminary data.</text>
</comment>
<proteinExistence type="predicted"/>
<gene>
    <name evidence="1" type="ORF">AO370_0749</name>
</gene>
<accession>A0A198X105</accession>
<organism evidence="1 2">
    <name type="scientific">Moraxella catarrhalis</name>
    <name type="common">Branhamella catarrhalis</name>
    <dbReference type="NCBI Taxonomy" id="480"/>
    <lineage>
        <taxon>Bacteria</taxon>
        <taxon>Pseudomonadati</taxon>
        <taxon>Pseudomonadota</taxon>
        <taxon>Gammaproteobacteria</taxon>
        <taxon>Moraxellales</taxon>
        <taxon>Moraxellaceae</taxon>
        <taxon>Moraxella</taxon>
    </lineage>
</organism>
<dbReference type="EMBL" id="LXHQ01000022">
    <property type="protein sequence ID" value="OAV26335.1"/>
    <property type="molecule type" value="Genomic_DNA"/>
</dbReference>
<name>A0A198X105_MORCA</name>
<protein>
    <submittedName>
        <fullName evidence="1">Uncharacterized protein</fullName>
    </submittedName>
</protein>